<evidence type="ECO:0008006" key="2">
    <source>
        <dbReference type="Google" id="ProtNLM"/>
    </source>
</evidence>
<proteinExistence type="predicted"/>
<sequence>MRLRERFETSEEETRIHQRSKWISNCMSVLELGKPITKQEYIRGKWEEDSDKFVVCSRDAAREILQNYGPPLLPILILSIPNDEVGRRQLERYCRELIRRIKQGPPLHVFYYSKAANNHNPELMPAEQTMQQCEGGKGPVLNILNIPMDPLEEDWMSELEGFNLVPKICEEAKERGIDLSSLLAAIKVNLFATPAAMSLDHIDKHRFITRLKLWSGYKFWNVACKRDRKTLEEVAKSGEYSGKRFTIFLEAGCELIQPSGTLHSVLSHEENAITSCFMYWHPSMIQDILDQTLFEIHNPDITNDAHVSCFVQAIEIALDFWEDGEPGFPDIKEKRKAEETFQVSYHDGLVFKTHVQPDD</sequence>
<reference evidence="1" key="2">
    <citation type="submission" date="2012-05" db="EMBL/GenBank/DDBJ databases">
        <title>The Genome Annotation of Fusarium oxysporum PHW808.</title>
        <authorList>
            <consortium name="The Broad Institute Genomics Platform"/>
            <person name="Ma L.-J."/>
            <person name="Corby-Kistler H."/>
            <person name="Broz K."/>
            <person name="Gale L.R."/>
            <person name="Jonkers W."/>
            <person name="O'Donnell K."/>
            <person name="Ploetz R."/>
            <person name="Steinberg C."/>
            <person name="Schwartz D.C."/>
            <person name="VanEtten H."/>
            <person name="Zhou S."/>
            <person name="Young S.K."/>
            <person name="Zeng Q."/>
            <person name="Gargeya S."/>
            <person name="Fitzgerald M."/>
            <person name="Abouelleil A."/>
            <person name="Alvarado L."/>
            <person name="Chapman S.B."/>
            <person name="Gainer-Dewar J."/>
            <person name="Goldberg J."/>
            <person name="Griggs A."/>
            <person name="Gujja S."/>
            <person name="Hansen M."/>
            <person name="Howarth C."/>
            <person name="Imamovic A."/>
            <person name="Ireland A."/>
            <person name="Larimer J."/>
            <person name="McCowan C."/>
            <person name="Murphy C."/>
            <person name="Pearson M."/>
            <person name="Poon T.W."/>
            <person name="Priest M."/>
            <person name="Roberts A."/>
            <person name="Saif S."/>
            <person name="Shea T."/>
            <person name="Sykes S."/>
            <person name="Wortman J."/>
            <person name="Nusbaum C."/>
            <person name="Birren B."/>
        </authorList>
    </citation>
    <scope>NUCLEOTIDE SEQUENCE</scope>
    <source>
        <strain evidence="1">54008</strain>
    </source>
</reference>
<name>X0HY65_FUSOX</name>
<dbReference type="EMBL" id="JH659068">
    <property type="protein sequence ID" value="EXL66064.1"/>
    <property type="molecule type" value="Genomic_DNA"/>
</dbReference>
<reference evidence="1" key="1">
    <citation type="submission" date="2011-11" db="EMBL/GenBank/DDBJ databases">
        <title>The Genome Sequence of Fusarium oxysporum PHW808.</title>
        <authorList>
            <consortium name="The Broad Institute Genome Sequencing Platform"/>
            <person name="Ma L.-J."/>
            <person name="Gale L.R."/>
            <person name="Schwartz D.C."/>
            <person name="Zhou S."/>
            <person name="Corby-Kistler H."/>
            <person name="Young S.K."/>
            <person name="Zeng Q."/>
            <person name="Gargeya S."/>
            <person name="Fitzgerald M."/>
            <person name="Haas B."/>
            <person name="Abouelleil A."/>
            <person name="Alvarado L."/>
            <person name="Arachchi H.M."/>
            <person name="Berlin A."/>
            <person name="Brown A."/>
            <person name="Chapman S.B."/>
            <person name="Chen Z."/>
            <person name="Dunbar C."/>
            <person name="Freedman E."/>
            <person name="Gearin G."/>
            <person name="Goldberg J."/>
            <person name="Griggs A."/>
            <person name="Gujja S."/>
            <person name="Heiman D."/>
            <person name="Howarth C."/>
            <person name="Larson L."/>
            <person name="Lui A."/>
            <person name="MacDonald P.J.P."/>
            <person name="Montmayeur A."/>
            <person name="Murphy C."/>
            <person name="Neiman D."/>
            <person name="Pearson M."/>
            <person name="Priest M."/>
            <person name="Roberts A."/>
            <person name="Saif S."/>
            <person name="Shea T."/>
            <person name="Shenoy N."/>
            <person name="Sisk P."/>
            <person name="Stolte C."/>
            <person name="Sykes S."/>
            <person name="Wortman J."/>
            <person name="Nusbaum C."/>
            <person name="Birren B."/>
        </authorList>
    </citation>
    <scope>NUCLEOTIDE SEQUENCE [LARGE SCALE GENOMIC DNA]</scope>
    <source>
        <strain evidence="1">54008</strain>
    </source>
</reference>
<dbReference type="SUPFAM" id="SSF51197">
    <property type="entry name" value="Clavaminate synthase-like"/>
    <property type="match status" value="1"/>
</dbReference>
<organism evidence="1">
    <name type="scientific">Fusarium oxysporum f. sp. conglutinans race 2 54008</name>
    <dbReference type="NCBI Taxonomy" id="1089457"/>
    <lineage>
        <taxon>Eukaryota</taxon>
        <taxon>Fungi</taxon>
        <taxon>Dikarya</taxon>
        <taxon>Ascomycota</taxon>
        <taxon>Pezizomycotina</taxon>
        <taxon>Sordariomycetes</taxon>
        <taxon>Hypocreomycetidae</taxon>
        <taxon>Hypocreales</taxon>
        <taxon>Nectriaceae</taxon>
        <taxon>Fusarium</taxon>
        <taxon>Fusarium oxysporum species complex</taxon>
    </lineage>
</organism>
<dbReference type="Proteomes" id="UP000030676">
    <property type="component" value="Unassembled WGS sequence"/>
</dbReference>
<protein>
    <recommendedName>
        <fullName evidence="2">JmjC domain-containing protein</fullName>
    </recommendedName>
</protein>
<dbReference type="AlphaFoldDB" id="X0HY65"/>
<dbReference type="HOGENOM" id="CLU_043297_0_0_1"/>
<accession>X0HY65</accession>
<gene>
    <name evidence="1" type="ORF">FOPG_17740</name>
</gene>
<evidence type="ECO:0000313" key="1">
    <source>
        <dbReference type="EMBL" id="EXL66064.1"/>
    </source>
</evidence>
<dbReference type="OrthoDB" id="5019341at2759"/>